<dbReference type="SUPFAM" id="SSF160472">
    <property type="entry name" value="NMB0513-like"/>
    <property type="match status" value="1"/>
</dbReference>
<dbReference type="STRING" id="1891675.B1H58_07015"/>
<accession>A0A1W6B3X3</accession>
<protein>
    <submittedName>
        <fullName evidence="1">Uncharacterized protein</fullName>
    </submittedName>
</protein>
<dbReference type="AlphaFoldDB" id="A0A1W6B3X3"/>
<sequence length="84" mass="9787">MEIYLFFDVVKELLDNQSVRFCSPQDPPGKDEPYWNVDSETIISYLKANWPQGVTDENDEELNNYFYFIPAILWSDGTGHYIGS</sequence>
<name>A0A1W6B3X3_9GAMM</name>
<dbReference type="Proteomes" id="UP000192900">
    <property type="component" value="Chromosome"/>
</dbReference>
<keyword evidence="2" id="KW-1185">Reference proteome</keyword>
<organism evidence="1 2">
    <name type="scientific">Pantoea alhagi</name>
    <dbReference type="NCBI Taxonomy" id="1891675"/>
    <lineage>
        <taxon>Bacteria</taxon>
        <taxon>Pseudomonadati</taxon>
        <taxon>Pseudomonadota</taxon>
        <taxon>Gammaproteobacteria</taxon>
        <taxon>Enterobacterales</taxon>
        <taxon>Erwiniaceae</taxon>
        <taxon>Pantoea</taxon>
    </lineage>
</organism>
<proteinExistence type="predicted"/>
<evidence type="ECO:0000313" key="1">
    <source>
        <dbReference type="EMBL" id="ARJ41795.1"/>
    </source>
</evidence>
<dbReference type="InterPro" id="IPR023138">
    <property type="entry name" value="NMB0513-like_sf"/>
</dbReference>
<reference evidence="1 2" key="1">
    <citation type="submission" date="2017-02" db="EMBL/GenBank/DDBJ databases">
        <title>Complete genome sequence of the drought resistance-promoting endophyte Pantoea alhagi LTYR-11Z.</title>
        <authorList>
            <person name="Zhang L."/>
        </authorList>
    </citation>
    <scope>NUCLEOTIDE SEQUENCE [LARGE SCALE GENOMIC DNA]</scope>
    <source>
        <strain evidence="1 2">LTYR-11Z</strain>
    </source>
</reference>
<gene>
    <name evidence="1" type="ORF">B1H58_07015</name>
</gene>
<dbReference type="EMBL" id="CP019706">
    <property type="protein sequence ID" value="ARJ41795.1"/>
    <property type="molecule type" value="Genomic_DNA"/>
</dbReference>
<dbReference type="KEGG" id="palh:B1H58_07015"/>
<evidence type="ECO:0000313" key="2">
    <source>
        <dbReference type="Proteomes" id="UP000192900"/>
    </source>
</evidence>